<dbReference type="PANTHER" id="PTHR43591:SF24">
    <property type="entry name" value="2-METHOXY-6-POLYPRENYL-1,4-BENZOQUINOL METHYLASE, MITOCHONDRIAL"/>
    <property type="match status" value="1"/>
</dbReference>
<dbReference type="Pfam" id="PF08241">
    <property type="entry name" value="Methyltransf_11"/>
    <property type="match status" value="1"/>
</dbReference>
<gene>
    <name evidence="2" type="ORF">F1735_17715</name>
</gene>
<evidence type="ECO:0000313" key="3">
    <source>
        <dbReference type="Proteomes" id="UP000610594"/>
    </source>
</evidence>
<keyword evidence="2" id="KW-0489">Methyltransferase</keyword>
<dbReference type="InterPro" id="IPR013216">
    <property type="entry name" value="Methyltransf_11"/>
</dbReference>
<evidence type="ECO:0000313" key="2">
    <source>
        <dbReference type="EMBL" id="NHZ64119.1"/>
    </source>
</evidence>
<dbReference type="GO" id="GO:0008168">
    <property type="term" value="F:methyltransferase activity"/>
    <property type="evidence" value="ECO:0007669"/>
    <property type="project" value="UniProtKB-KW"/>
</dbReference>
<dbReference type="SUPFAM" id="SSF53335">
    <property type="entry name" value="S-adenosyl-L-methionine-dependent methyltransferases"/>
    <property type="match status" value="1"/>
</dbReference>
<feature type="domain" description="Methyltransferase type 11" evidence="1">
    <location>
        <begin position="56"/>
        <end position="159"/>
    </location>
</feature>
<evidence type="ECO:0000259" key="1">
    <source>
        <dbReference type="Pfam" id="PF08241"/>
    </source>
</evidence>
<dbReference type="EMBL" id="WHJF01000046">
    <property type="protein sequence ID" value="NHZ64119.1"/>
    <property type="molecule type" value="Genomic_DNA"/>
</dbReference>
<name>A0ABX0N213_9BURK</name>
<dbReference type="CDD" id="cd02440">
    <property type="entry name" value="AdoMet_MTases"/>
    <property type="match status" value="1"/>
</dbReference>
<dbReference type="InterPro" id="IPR029063">
    <property type="entry name" value="SAM-dependent_MTases_sf"/>
</dbReference>
<dbReference type="Proteomes" id="UP000610594">
    <property type="component" value="Unassembled WGS sequence"/>
</dbReference>
<dbReference type="PANTHER" id="PTHR43591">
    <property type="entry name" value="METHYLTRANSFERASE"/>
    <property type="match status" value="1"/>
</dbReference>
<reference evidence="2 3" key="1">
    <citation type="submission" date="2019-10" db="EMBL/GenBank/DDBJ databases">
        <title>Taxonomy of Antarctic Massilia spp.: description of Massilia rubra sp. nov., Massilia aquatica sp. nov., Massilia mucilaginosa sp. nov., Massilia frigida sp. nov. isolated from streams, lakes and regoliths.</title>
        <authorList>
            <person name="Holochova P."/>
            <person name="Sedlacek I."/>
            <person name="Kralova S."/>
            <person name="Maslanova I."/>
            <person name="Busse H.-J."/>
            <person name="Stankova E."/>
            <person name="Vrbovska V."/>
            <person name="Kovarovic V."/>
            <person name="Bartak M."/>
            <person name="Svec P."/>
            <person name="Pantucek R."/>
        </authorList>
    </citation>
    <scope>NUCLEOTIDE SEQUENCE [LARGE SCALE GENOMIC DNA]</scope>
    <source>
        <strain evidence="2 3">CCM 8694</strain>
    </source>
</reference>
<dbReference type="GO" id="GO:0032259">
    <property type="term" value="P:methylation"/>
    <property type="evidence" value="ECO:0007669"/>
    <property type="project" value="UniProtKB-KW"/>
</dbReference>
<comment type="caution">
    <text evidence="2">The sequence shown here is derived from an EMBL/GenBank/DDBJ whole genome shotgun (WGS) entry which is preliminary data.</text>
</comment>
<keyword evidence="3" id="KW-1185">Reference proteome</keyword>
<organism evidence="2 3">
    <name type="scientific">Massilia genomosp. 1</name>
    <dbReference type="NCBI Taxonomy" id="2609280"/>
    <lineage>
        <taxon>Bacteria</taxon>
        <taxon>Pseudomonadati</taxon>
        <taxon>Pseudomonadota</taxon>
        <taxon>Betaproteobacteria</taxon>
        <taxon>Burkholderiales</taxon>
        <taxon>Oxalobacteraceae</taxon>
        <taxon>Telluria group</taxon>
        <taxon>Massilia</taxon>
    </lineage>
</organism>
<dbReference type="Gene3D" id="3.40.50.150">
    <property type="entry name" value="Vaccinia Virus protein VP39"/>
    <property type="match status" value="1"/>
</dbReference>
<keyword evidence="2" id="KW-0808">Transferase</keyword>
<proteinExistence type="predicted"/>
<accession>A0ABX0N213</accession>
<sequence>MTPMLNERVPETEDGLQGAYIATVYDEMQRHIRDSGWLSEKIELLLACEVRAGSALEIGPGPGYFGLEWLRAVMVAAPGARLTALDISPDMLEMARSNAAAYGLSERSEYVLGDCLRMPFPDNHFDVLFTHSSLHEWVDPVAVLRETHRVLKPGGRFCIIDLRRDLSKEAIAFMRGNINVNMRKGFANSVKAAYTSAELRRLLEATPLAGAKVEDIELGLFLTGVKAAPVQSFN</sequence>
<protein>
    <submittedName>
        <fullName evidence="2">Methyltransferase domain-containing protein</fullName>
    </submittedName>
</protein>